<organism evidence="3 4">
    <name type="scientific">Saccharothrix yanglingensis</name>
    <dbReference type="NCBI Taxonomy" id="659496"/>
    <lineage>
        <taxon>Bacteria</taxon>
        <taxon>Bacillati</taxon>
        <taxon>Actinomycetota</taxon>
        <taxon>Actinomycetes</taxon>
        <taxon>Pseudonocardiales</taxon>
        <taxon>Pseudonocardiaceae</taxon>
        <taxon>Saccharothrix</taxon>
    </lineage>
</organism>
<dbReference type="RefSeq" id="WP_306746837.1">
    <property type="nucleotide sequence ID" value="NZ_NSDM01000007.1"/>
</dbReference>
<feature type="transmembrane region" description="Helical" evidence="2">
    <location>
        <begin position="93"/>
        <end position="114"/>
    </location>
</feature>
<evidence type="ECO:0000256" key="2">
    <source>
        <dbReference type="SAM" id="Phobius"/>
    </source>
</evidence>
<keyword evidence="2" id="KW-0472">Membrane</keyword>
<feature type="transmembrane region" description="Helical" evidence="2">
    <location>
        <begin position="69"/>
        <end position="87"/>
    </location>
</feature>
<evidence type="ECO:0000256" key="1">
    <source>
        <dbReference type="SAM" id="MobiDB-lite"/>
    </source>
</evidence>
<proteinExistence type="predicted"/>
<gene>
    <name evidence="3" type="ORF">CKY47_16900</name>
</gene>
<keyword evidence="2" id="KW-1133">Transmembrane helix</keyword>
<evidence type="ECO:0008006" key="5">
    <source>
        <dbReference type="Google" id="ProtNLM"/>
    </source>
</evidence>
<keyword evidence="2" id="KW-0812">Transmembrane</keyword>
<feature type="transmembrane region" description="Helical" evidence="2">
    <location>
        <begin position="45"/>
        <end position="62"/>
    </location>
</feature>
<name>A0ABU0X2W9_9PSEU</name>
<evidence type="ECO:0000313" key="4">
    <source>
        <dbReference type="Proteomes" id="UP001225605"/>
    </source>
</evidence>
<evidence type="ECO:0000313" key="3">
    <source>
        <dbReference type="EMBL" id="MDQ2585629.1"/>
    </source>
</evidence>
<feature type="transmembrane region" description="Helical" evidence="2">
    <location>
        <begin position="20"/>
        <end position="39"/>
    </location>
</feature>
<accession>A0ABU0X2W9</accession>
<reference evidence="3 4" key="1">
    <citation type="submission" date="2017-06" db="EMBL/GenBank/DDBJ databases">
        <title>Cultured bacterium strain Saccharothrix yanglingensis Hhs.015.</title>
        <authorList>
            <person name="Xia Y."/>
        </authorList>
    </citation>
    <scope>NUCLEOTIDE SEQUENCE [LARGE SCALE GENOMIC DNA]</scope>
    <source>
        <strain evidence="3 4">Hhs.015</strain>
    </source>
</reference>
<dbReference type="InterPro" id="IPR016566">
    <property type="entry name" value="UCP010219"/>
</dbReference>
<dbReference type="EMBL" id="NSDM01000007">
    <property type="protein sequence ID" value="MDQ2585629.1"/>
    <property type="molecule type" value="Genomic_DNA"/>
</dbReference>
<sequence>MTQANETEKQPTMLEQMGGVTGLALSSLPVVVFVLVNAFAGLMPAIWSALGAAVLIGIALALRKGSVQPAVSAVFGVGIAAFIAYRTGDAKGFFLFGIWQSLVYGGAFILSILVRWPLAGVVWSFLNGQGTAWRQDKASVRDYDIATLVWALVFCSRFVVQRWLYDEASVGWLAAARLAMGYPLMAVALFATVWAVRRSDKRLKAALAAEEEENREAEERLRAQAAGNQVTDHQVAGDADAGDRAEPNIYDRMLDAPADQRPTGEQRPQPARADER</sequence>
<feature type="region of interest" description="Disordered" evidence="1">
    <location>
        <begin position="214"/>
        <end position="276"/>
    </location>
</feature>
<comment type="caution">
    <text evidence="3">The sequence shown here is derived from an EMBL/GenBank/DDBJ whole genome shotgun (WGS) entry which is preliminary data.</text>
</comment>
<feature type="transmembrane region" description="Helical" evidence="2">
    <location>
        <begin position="172"/>
        <end position="196"/>
    </location>
</feature>
<protein>
    <recommendedName>
        <fullName evidence="5">DUF3159 domain-containing protein</fullName>
    </recommendedName>
</protein>
<feature type="transmembrane region" description="Helical" evidence="2">
    <location>
        <begin position="143"/>
        <end position="160"/>
    </location>
</feature>
<dbReference type="Pfam" id="PF11361">
    <property type="entry name" value="DUF3159"/>
    <property type="match status" value="1"/>
</dbReference>
<keyword evidence="4" id="KW-1185">Reference proteome</keyword>
<dbReference type="Proteomes" id="UP001225605">
    <property type="component" value="Unassembled WGS sequence"/>
</dbReference>